<evidence type="ECO:0000313" key="3">
    <source>
        <dbReference type="Proteomes" id="UP000272729"/>
    </source>
</evidence>
<evidence type="ECO:0000313" key="2">
    <source>
        <dbReference type="EMBL" id="RKT74623.1"/>
    </source>
</evidence>
<dbReference type="RefSeq" id="WP_121229546.1">
    <property type="nucleotide sequence ID" value="NZ_JBIUBA010000006.1"/>
</dbReference>
<dbReference type="AlphaFoldDB" id="A0A495XQ98"/>
<reference evidence="2 3" key="1">
    <citation type="submission" date="2018-10" db="EMBL/GenBank/DDBJ databases">
        <title>Sequencing the genomes of 1000 actinobacteria strains.</title>
        <authorList>
            <person name="Klenk H.-P."/>
        </authorList>
    </citation>
    <scope>NUCLEOTIDE SEQUENCE [LARGE SCALE GENOMIC DNA]</scope>
    <source>
        <strain evidence="2 3">DSM 43911</strain>
    </source>
</reference>
<evidence type="ECO:0000259" key="1">
    <source>
        <dbReference type="Pfam" id="PF21780"/>
    </source>
</evidence>
<organism evidence="2 3">
    <name type="scientific">Saccharothrix variisporea</name>
    <dbReference type="NCBI Taxonomy" id="543527"/>
    <lineage>
        <taxon>Bacteria</taxon>
        <taxon>Bacillati</taxon>
        <taxon>Actinomycetota</taxon>
        <taxon>Actinomycetes</taxon>
        <taxon>Pseudonocardiales</taxon>
        <taxon>Pseudonocardiaceae</taxon>
        <taxon>Saccharothrix</taxon>
    </lineage>
</organism>
<accession>A0A495XQ98</accession>
<sequence length="208" mass="23001">MRAPSPADEVLIRTADEVDAGDVAPELTEVLAWARTYLVSPSPDLGRRGPVCPYTQPSLQRGLFFLASPTSPDVPGAVAGLRRWYEAVAATMPAPDRELLTVLLVLPHVDPVDPTPLDELQRAAKDDFVANGLMIGQFHPACEAPGLWNPDYRPLRSPVPLLAIRELVVFDLPFLVEERKHLDSYLSRFAPTIPTRVRRQLTARLAPR</sequence>
<name>A0A495XQ98_9PSEU</name>
<keyword evidence="3" id="KW-1185">Reference proteome</keyword>
<dbReference type="EMBL" id="RBXR01000001">
    <property type="protein sequence ID" value="RKT74623.1"/>
    <property type="molecule type" value="Genomic_DNA"/>
</dbReference>
<feature type="domain" description="DUF6875" evidence="1">
    <location>
        <begin position="28"/>
        <end position="199"/>
    </location>
</feature>
<gene>
    <name evidence="2" type="ORF">DFJ66_7990</name>
</gene>
<dbReference type="Pfam" id="PF21780">
    <property type="entry name" value="DUF6875"/>
    <property type="match status" value="1"/>
</dbReference>
<dbReference type="InterPro" id="IPR049240">
    <property type="entry name" value="DUF6875"/>
</dbReference>
<comment type="caution">
    <text evidence="2">The sequence shown here is derived from an EMBL/GenBank/DDBJ whole genome shotgun (WGS) entry which is preliminary data.</text>
</comment>
<dbReference type="Proteomes" id="UP000272729">
    <property type="component" value="Unassembled WGS sequence"/>
</dbReference>
<protein>
    <recommendedName>
        <fullName evidence="1">DUF6875 domain-containing protein</fullName>
    </recommendedName>
</protein>
<proteinExistence type="predicted"/>
<dbReference type="OrthoDB" id="8420726at2"/>